<dbReference type="Proteomes" id="UP001177023">
    <property type="component" value="Unassembled WGS sequence"/>
</dbReference>
<organism evidence="2 3">
    <name type="scientific">Mesorhabditis spiculigera</name>
    <dbReference type="NCBI Taxonomy" id="96644"/>
    <lineage>
        <taxon>Eukaryota</taxon>
        <taxon>Metazoa</taxon>
        <taxon>Ecdysozoa</taxon>
        <taxon>Nematoda</taxon>
        <taxon>Chromadorea</taxon>
        <taxon>Rhabditida</taxon>
        <taxon>Rhabditina</taxon>
        <taxon>Rhabditomorpha</taxon>
        <taxon>Rhabditoidea</taxon>
        <taxon>Rhabditidae</taxon>
        <taxon>Mesorhabditinae</taxon>
        <taxon>Mesorhabditis</taxon>
    </lineage>
</organism>
<feature type="region of interest" description="Disordered" evidence="1">
    <location>
        <begin position="36"/>
        <end position="59"/>
    </location>
</feature>
<protein>
    <submittedName>
        <fullName evidence="2">Uncharacterized protein</fullName>
    </submittedName>
</protein>
<feature type="non-terminal residue" evidence="2">
    <location>
        <position position="1"/>
    </location>
</feature>
<evidence type="ECO:0000313" key="2">
    <source>
        <dbReference type="EMBL" id="CAJ0575061.1"/>
    </source>
</evidence>
<sequence length="206" mass="22278">MVNGWCDCWRRCKTSSAPTTEFGTYTVTQSSSILTTATSTPPTATSTSQLTSSEPDPDLGSIDASEVKFNKESGDVFSTKAMQGSLRCGSFGRWHCKPAHAKTRNCCLHAKDLFDVGYNFDNIGGDLNIVNATNSLNAWPVDDAFIVLFTGSSQKQVDLAGTTYLKRNMTIGVSFADVDTSPFASVSLLMDSTMLVETVMQFCQSN</sequence>
<evidence type="ECO:0000256" key="1">
    <source>
        <dbReference type="SAM" id="MobiDB-lite"/>
    </source>
</evidence>
<evidence type="ECO:0000313" key="3">
    <source>
        <dbReference type="Proteomes" id="UP001177023"/>
    </source>
</evidence>
<keyword evidence="3" id="KW-1185">Reference proteome</keyword>
<reference evidence="2" key="1">
    <citation type="submission" date="2023-06" db="EMBL/GenBank/DDBJ databases">
        <authorList>
            <person name="Delattre M."/>
        </authorList>
    </citation>
    <scope>NUCLEOTIDE SEQUENCE</scope>
    <source>
        <strain evidence="2">AF72</strain>
    </source>
</reference>
<dbReference type="AlphaFoldDB" id="A0AA36CVP7"/>
<name>A0AA36CVP7_9BILA</name>
<feature type="compositionally biased region" description="Low complexity" evidence="1">
    <location>
        <begin position="36"/>
        <end position="53"/>
    </location>
</feature>
<proteinExistence type="predicted"/>
<gene>
    <name evidence="2" type="ORF">MSPICULIGERA_LOCUS13378</name>
</gene>
<accession>A0AA36CVP7</accession>
<dbReference type="EMBL" id="CATQJA010002635">
    <property type="protein sequence ID" value="CAJ0575061.1"/>
    <property type="molecule type" value="Genomic_DNA"/>
</dbReference>
<comment type="caution">
    <text evidence="2">The sequence shown here is derived from an EMBL/GenBank/DDBJ whole genome shotgun (WGS) entry which is preliminary data.</text>
</comment>